<feature type="region of interest" description="Disordered" evidence="1">
    <location>
        <begin position="1"/>
        <end position="42"/>
    </location>
</feature>
<protein>
    <submittedName>
        <fullName evidence="2">Uncharacterized protein</fullName>
    </submittedName>
</protein>
<comment type="caution">
    <text evidence="2">The sequence shown here is derived from an EMBL/GenBank/DDBJ whole genome shotgun (WGS) entry which is preliminary data.</text>
</comment>
<name>A0ABS1DKP7_9PROT</name>
<accession>A0ABS1DKP7</accession>
<dbReference type="EMBL" id="NRRL01000144">
    <property type="protein sequence ID" value="MBK1671095.1"/>
    <property type="molecule type" value="Genomic_DNA"/>
</dbReference>
<feature type="compositionally biased region" description="Basic and acidic residues" evidence="1">
    <location>
        <begin position="22"/>
        <end position="33"/>
    </location>
</feature>
<dbReference type="RefSeq" id="WP_200343573.1">
    <property type="nucleotide sequence ID" value="NZ_NRRL01000144.1"/>
</dbReference>
<organism evidence="2 3">
    <name type="scientific">Rhodovibrio sodomensis</name>
    <dbReference type="NCBI Taxonomy" id="1088"/>
    <lineage>
        <taxon>Bacteria</taxon>
        <taxon>Pseudomonadati</taxon>
        <taxon>Pseudomonadota</taxon>
        <taxon>Alphaproteobacteria</taxon>
        <taxon>Rhodospirillales</taxon>
        <taxon>Rhodovibrionaceae</taxon>
        <taxon>Rhodovibrio</taxon>
    </lineage>
</organism>
<evidence type="ECO:0000313" key="2">
    <source>
        <dbReference type="EMBL" id="MBK1671095.1"/>
    </source>
</evidence>
<feature type="compositionally biased region" description="Polar residues" evidence="1">
    <location>
        <begin position="8"/>
        <end position="20"/>
    </location>
</feature>
<feature type="region of interest" description="Disordered" evidence="1">
    <location>
        <begin position="118"/>
        <end position="145"/>
    </location>
</feature>
<sequence length="145" mass="15939">MADWPKPTNRQPERSVSNGAESRPDWRHPHDLPENVNELPPDDQAQAIMELVRVLHVHGQDAPHDAVLLSGNRPGLTVLRDAIGAVLARGDGASAETHETAWDGEDYRVIVARDDAPFGVDPMSDRHGGPPYMDPIHNPRRSGAR</sequence>
<evidence type="ECO:0000256" key="1">
    <source>
        <dbReference type="SAM" id="MobiDB-lite"/>
    </source>
</evidence>
<evidence type="ECO:0000313" key="3">
    <source>
        <dbReference type="Proteomes" id="UP001296873"/>
    </source>
</evidence>
<dbReference type="Proteomes" id="UP001296873">
    <property type="component" value="Unassembled WGS sequence"/>
</dbReference>
<reference evidence="2 3" key="1">
    <citation type="journal article" date="2020" name="Microorganisms">
        <title>Osmotic Adaptation and Compatible Solute Biosynthesis of Phototrophic Bacteria as Revealed from Genome Analyses.</title>
        <authorList>
            <person name="Imhoff J.F."/>
            <person name="Rahn T."/>
            <person name="Kunzel S."/>
            <person name="Keller A."/>
            <person name="Neulinger S.C."/>
        </authorList>
    </citation>
    <scope>NUCLEOTIDE SEQUENCE [LARGE SCALE GENOMIC DNA]</scope>
    <source>
        <strain evidence="2 3">DSM 9895</strain>
    </source>
</reference>
<gene>
    <name evidence="2" type="ORF">CKO28_24105</name>
</gene>
<proteinExistence type="predicted"/>
<keyword evidence="3" id="KW-1185">Reference proteome</keyword>